<dbReference type="EMBL" id="QGTW01000004">
    <property type="protein sequence ID" value="PWW29418.1"/>
    <property type="molecule type" value="Genomic_DNA"/>
</dbReference>
<reference evidence="2 3" key="1">
    <citation type="submission" date="2018-05" db="EMBL/GenBank/DDBJ databases">
        <title>Freshwater and sediment microbial communities from various areas in North America, analyzing microbe dynamics in response to fracking.</title>
        <authorList>
            <person name="Lamendella R."/>
        </authorList>
    </citation>
    <scope>NUCLEOTIDE SEQUENCE [LARGE SCALE GENOMIC DNA]</scope>
    <source>
        <strain evidence="2 3">15_TX</strain>
    </source>
</reference>
<dbReference type="SUPFAM" id="SSF54427">
    <property type="entry name" value="NTF2-like"/>
    <property type="match status" value="1"/>
</dbReference>
<name>A0A2V2ZZ72_9BACI</name>
<proteinExistence type="predicted"/>
<dbReference type="InterPro" id="IPR032710">
    <property type="entry name" value="NTF2-like_dom_sf"/>
</dbReference>
<keyword evidence="1" id="KW-1133">Transmembrane helix</keyword>
<dbReference type="Gene3D" id="3.10.450.100">
    <property type="entry name" value="NTF2-like, domain 1"/>
    <property type="match status" value="1"/>
</dbReference>
<evidence type="ECO:0000313" key="2">
    <source>
        <dbReference type="EMBL" id="PWW29418.1"/>
    </source>
</evidence>
<evidence type="ECO:0000256" key="1">
    <source>
        <dbReference type="SAM" id="Phobius"/>
    </source>
</evidence>
<keyword evidence="1" id="KW-0472">Membrane</keyword>
<gene>
    <name evidence="2" type="ORF">DFO73_10449</name>
</gene>
<protein>
    <submittedName>
        <fullName evidence="2">Uncharacterized protein</fullName>
    </submittedName>
</protein>
<accession>A0A2V2ZZ72</accession>
<feature type="transmembrane region" description="Helical" evidence="1">
    <location>
        <begin position="12"/>
        <end position="33"/>
    </location>
</feature>
<comment type="caution">
    <text evidence="2">The sequence shown here is derived from an EMBL/GenBank/DDBJ whole genome shotgun (WGS) entry which is preliminary data.</text>
</comment>
<dbReference type="RefSeq" id="WP_110064488.1">
    <property type="nucleotide sequence ID" value="NZ_QGTW01000004.1"/>
</dbReference>
<keyword evidence="1" id="KW-0812">Transmembrane</keyword>
<organism evidence="2 3">
    <name type="scientific">Cytobacillus oceanisediminis</name>
    <dbReference type="NCBI Taxonomy" id="665099"/>
    <lineage>
        <taxon>Bacteria</taxon>
        <taxon>Bacillati</taxon>
        <taxon>Bacillota</taxon>
        <taxon>Bacilli</taxon>
        <taxon>Bacillales</taxon>
        <taxon>Bacillaceae</taxon>
        <taxon>Cytobacillus</taxon>
    </lineage>
</organism>
<dbReference type="Proteomes" id="UP000247150">
    <property type="component" value="Unassembled WGS sequence"/>
</dbReference>
<dbReference type="AlphaFoldDB" id="A0A2V2ZZ72"/>
<sequence length="156" mass="18447">MGYKRNQKNTLLKIILVSIAILLSLLFLKVLIFSSEKHAEETVREFYAYEQKGEFSSSWELFHSNMKQKFSKGHYIQDRAHVFMNHFGVDSFTFTLGKPEKLNSWRMSEEGSVIKPAYKIIVIQTFEGKYGKFDIEQDVYVGQEKGKWRILWDYNK</sequence>
<evidence type="ECO:0000313" key="3">
    <source>
        <dbReference type="Proteomes" id="UP000247150"/>
    </source>
</evidence>
<dbReference type="OrthoDB" id="2720594at2"/>